<protein>
    <submittedName>
        <fullName evidence="1">Uncharacterized protein</fullName>
    </submittedName>
</protein>
<keyword evidence="2" id="KW-1185">Reference proteome</keyword>
<reference evidence="1 2" key="1">
    <citation type="journal article" date="2020" name="BMC Genomics">
        <title>Intraspecific diversification of the crop wild relative Brassica cretica Lam. using demographic model selection.</title>
        <authorList>
            <person name="Kioukis A."/>
            <person name="Michalopoulou V.A."/>
            <person name="Briers L."/>
            <person name="Pirintsos S."/>
            <person name="Studholme D.J."/>
            <person name="Pavlidis P."/>
            <person name="Sarris P.F."/>
        </authorList>
    </citation>
    <scope>NUCLEOTIDE SEQUENCE [LARGE SCALE GENOMIC DNA]</scope>
    <source>
        <strain evidence="2">cv. PFS-1207/04</strain>
    </source>
</reference>
<evidence type="ECO:0000313" key="1">
    <source>
        <dbReference type="EMBL" id="KAF3563978.1"/>
    </source>
</evidence>
<proteinExistence type="predicted"/>
<name>A0ABQ7CV62_BRACR</name>
<evidence type="ECO:0000313" key="2">
    <source>
        <dbReference type="Proteomes" id="UP000266723"/>
    </source>
</evidence>
<comment type="caution">
    <text evidence="1">The sequence shown here is derived from an EMBL/GenBank/DDBJ whole genome shotgun (WGS) entry which is preliminary data.</text>
</comment>
<gene>
    <name evidence="1" type="ORF">DY000_02017631</name>
</gene>
<accession>A0ABQ7CV62</accession>
<dbReference type="Proteomes" id="UP000266723">
    <property type="component" value="Unassembled WGS sequence"/>
</dbReference>
<sequence>MIPYPVLRPRHSIVHTEERRNDQVRFEGRNRFRPISHSPVRIHPKAMTMAYPVHTLDVRSGVPVAVCFAFSLRSTMFGSFFQQSRPNRLLDLISIKSSLQIAPHIYRNSARNGYRAKGCIFQPLGRLFVCAHSARNRLQLLGTFPTRVRLGRSSPAPHLIRPTTGNLCYMETEAGTRKRKRMEAQKRDFLKN</sequence>
<organism evidence="1 2">
    <name type="scientific">Brassica cretica</name>
    <name type="common">Mustard</name>
    <dbReference type="NCBI Taxonomy" id="69181"/>
    <lineage>
        <taxon>Eukaryota</taxon>
        <taxon>Viridiplantae</taxon>
        <taxon>Streptophyta</taxon>
        <taxon>Embryophyta</taxon>
        <taxon>Tracheophyta</taxon>
        <taxon>Spermatophyta</taxon>
        <taxon>Magnoliopsida</taxon>
        <taxon>eudicotyledons</taxon>
        <taxon>Gunneridae</taxon>
        <taxon>Pentapetalae</taxon>
        <taxon>rosids</taxon>
        <taxon>malvids</taxon>
        <taxon>Brassicales</taxon>
        <taxon>Brassicaceae</taxon>
        <taxon>Brassiceae</taxon>
        <taxon>Brassica</taxon>
    </lineage>
</organism>
<dbReference type="EMBL" id="QGKV02000759">
    <property type="protein sequence ID" value="KAF3563978.1"/>
    <property type="molecule type" value="Genomic_DNA"/>
</dbReference>